<dbReference type="AlphaFoldDB" id="A0A9D5DAA1"/>
<dbReference type="OrthoDB" id="1925036at2759"/>
<gene>
    <name evidence="8" type="ORF">J5N97_005725</name>
</gene>
<dbReference type="EMBL" id="JAGGNH010000001">
    <property type="protein sequence ID" value="KAJ0987369.1"/>
    <property type="molecule type" value="Genomic_DNA"/>
</dbReference>
<keyword evidence="9" id="KW-1185">Reference proteome</keyword>
<dbReference type="Proteomes" id="UP001085076">
    <property type="component" value="Miscellaneous, Linkage group lg01"/>
</dbReference>
<evidence type="ECO:0000256" key="5">
    <source>
        <dbReference type="PROSITE-ProRule" id="PRU01131"/>
    </source>
</evidence>
<dbReference type="GO" id="GO:0005737">
    <property type="term" value="C:cytoplasm"/>
    <property type="evidence" value="ECO:0007669"/>
    <property type="project" value="UniProtKB-SubCell"/>
</dbReference>
<reference evidence="8" key="2">
    <citation type="journal article" date="2022" name="Hortic Res">
        <title>The genome of Dioscorea zingiberensis sheds light on the biosynthesis, origin and evolution of the medicinally important diosgenin saponins.</title>
        <authorList>
            <person name="Li Y."/>
            <person name="Tan C."/>
            <person name="Li Z."/>
            <person name="Guo J."/>
            <person name="Li S."/>
            <person name="Chen X."/>
            <person name="Wang C."/>
            <person name="Dai X."/>
            <person name="Yang H."/>
            <person name="Song W."/>
            <person name="Hou L."/>
            <person name="Xu J."/>
            <person name="Tong Z."/>
            <person name="Xu A."/>
            <person name="Yuan X."/>
            <person name="Wang W."/>
            <person name="Yang Q."/>
            <person name="Chen L."/>
            <person name="Sun Z."/>
            <person name="Wang K."/>
            <person name="Pan B."/>
            <person name="Chen J."/>
            <person name="Bao Y."/>
            <person name="Liu F."/>
            <person name="Qi X."/>
            <person name="Gang D.R."/>
            <person name="Wen J."/>
            <person name="Li J."/>
        </authorList>
    </citation>
    <scope>NUCLEOTIDE SEQUENCE</scope>
    <source>
        <strain evidence="8">Dzin_1.0</strain>
    </source>
</reference>
<dbReference type="PANTHER" id="PTHR33059:SF4">
    <property type="entry name" value="FCS-LIKE ZINC FINGER 5"/>
    <property type="match status" value="1"/>
</dbReference>
<dbReference type="PROSITE" id="PS51795">
    <property type="entry name" value="ZF_FLZ"/>
    <property type="match status" value="1"/>
</dbReference>
<dbReference type="InterPro" id="IPR007650">
    <property type="entry name" value="Zf-FLZ_dom"/>
</dbReference>
<dbReference type="PANTHER" id="PTHR33059">
    <property type="entry name" value="FCS-LIKE ZINC FINGER 5"/>
    <property type="match status" value="1"/>
</dbReference>
<comment type="caution">
    <text evidence="8">The sequence shown here is derived from an EMBL/GenBank/DDBJ whole genome shotgun (WGS) entry which is preliminary data.</text>
</comment>
<evidence type="ECO:0000256" key="6">
    <source>
        <dbReference type="SAM" id="MobiDB-lite"/>
    </source>
</evidence>
<dbReference type="GO" id="GO:0046872">
    <property type="term" value="F:metal ion binding"/>
    <property type="evidence" value="ECO:0007669"/>
    <property type="project" value="UniProtKB-KW"/>
</dbReference>
<evidence type="ECO:0000256" key="2">
    <source>
        <dbReference type="ARBA" id="ARBA00009374"/>
    </source>
</evidence>
<organism evidence="8 9">
    <name type="scientific">Dioscorea zingiberensis</name>
    <dbReference type="NCBI Taxonomy" id="325984"/>
    <lineage>
        <taxon>Eukaryota</taxon>
        <taxon>Viridiplantae</taxon>
        <taxon>Streptophyta</taxon>
        <taxon>Embryophyta</taxon>
        <taxon>Tracheophyta</taxon>
        <taxon>Spermatophyta</taxon>
        <taxon>Magnoliopsida</taxon>
        <taxon>Liliopsida</taxon>
        <taxon>Dioscoreales</taxon>
        <taxon>Dioscoreaceae</taxon>
        <taxon>Dioscorea</taxon>
    </lineage>
</organism>
<evidence type="ECO:0000313" key="8">
    <source>
        <dbReference type="EMBL" id="KAJ0987369.1"/>
    </source>
</evidence>
<evidence type="ECO:0000313" key="9">
    <source>
        <dbReference type="Proteomes" id="UP001085076"/>
    </source>
</evidence>
<protein>
    <recommendedName>
        <fullName evidence="7">FLZ-type domain-containing protein</fullName>
    </recommendedName>
</protein>
<feature type="zinc finger region" description="FLZ-type" evidence="5">
    <location>
        <begin position="61"/>
        <end position="105"/>
    </location>
</feature>
<evidence type="ECO:0000256" key="1">
    <source>
        <dbReference type="ARBA" id="ARBA00004496"/>
    </source>
</evidence>
<evidence type="ECO:0000256" key="3">
    <source>
        <dbReference type="ARBA" id="ARBA00022490"/>
    </source>
</evidence>
<feature type="region of interest" description="Disordered" evidence="6">
    <location>
        <begin position="1"/>
        <end position="49"/>
    </location>
</feature>
<name>A0A9D5DAA1_9LILI</name>
<evidence type="ECO:0000259" key="7">
    <source>
        <dbReference type="PROSITE" id="PS51795"/>
    </source>
</evidence>
<reference evidence="8" key="1">
    <citation type="submission" date="2021-03" db="EMBL/GenBank/DDBJ databases">
        <authorList>
            <person name="Li Z."/>
            <person name="Yang C."/>
        </authorList>
    </citation>
    <scope>NUCLEOTIDE SEQUENCE</scope>
    <source>
        <strain evidence="8">Dzin_1.0</strain>
        <tissue evidence="8">Leaf</tissue>
    </source>
</reference>
<accession>A0A9D5DAA1</accession>
<evidence type="ECO:0000256" key="4">
    <source>
        <dbReference type="ARBA" id="ARBA00022723"/>
    </source>
</evidence>
<comment type="subcellular location">
    <subcellularLocation>
        <location evidence="1">Cytoplasm</location>
    </subcellularLocation>
</comment>
<comment type="similarity">
    <text evidence="2">Belongs to the FLZ family.</text>
</comment>
<dbReference type="Pfam" id="PF04570">
    <property type="entry name" value="zf-FLZ"/>
    <property type="match status" value="1"/>
</dbReference>
<sequence length="130" mass="14387">MLLGKRSRTPMTRTTSMAELPQDNSPMEVVVPEQRGGGGRQPARRAQRRANAELAEVQMPSFLRVCVACRRRLAQGRDIFMYRGNMAFCSAECRQMQINVDEYKEMQAAASMNTGAPPPAFSGSETNTAT</sequence>
<feature type="domain" description="FLZ-type" evidence="7">
    <location>
        <begin position="61"/>
        <end position="105"/>
    </location>
</feature>
<proteinExistence type="inferred from homology"/>
<keyword evidence="3" id="KW-0963">Cytoplasm</keyword>
<keyword evidence="4" id="KW-0479">Metal-binding</keyword>